<protein>
    <recommendedName>
        <fullName evidence="9">Polyprenyl synthetase</fullName>
    </recommendedName>
</protein>
<dbReference type="GO" id="GO:0046872">
    <property type="term" value="F:metal ion binding"/>
    <property type="evidence" value="ECO:0007669"/>
    <property type="project" value="UniProtKB-KW"/>
</dbReference>
<evidence type="ECO:0000313" key="8">
    <source>
        <dbReference type="Proteomes" id="UP000177042"/>
    </source>
</evidence>
<evidence type="ECO:0000256" key="3">
    <source>
        <dbReference type="ARBA" id="ARBA00022679"/>
    </source>
</evidence>
<evidence type="ECO:0000256" key="4">
    <source>
        <dbReference type="ARBA" id="ARBA00022723"/>
    </source>
</evidence>
<dbReference type="PANTHER" id="PTHR12001">
    <property type="entry name" value="GERANYLGERANYL PYROPHOSPHATE SYNTHASE"/>
    <property type="match status" value="1"/>
</dbReference>
<dbReference type="Gene3D" id="1.10.600.10">
    <property type="entry name" value="Farnesyl Diphosphate Synthase"/>
    <property type="match status" value="1"/>
</dbReference>
<accession>A0A1F5JCW3</accession>
<dbReference type="PANTHER" id="PTHR12001:SF85">
    <property type="entry name" value="SHORT CHAIN ISOPRENYL DIPHOSPHATE SYNTHASE"/>
    <property type="match status" value="1"/>
</dbReference>
<dbReference type="Proteomes" id="UP000177042">
    <property type="component" value="Unassembled WGS sequence"/>
</dbReference>
<dbReference type="PROSITE" id="PS00444">
    <property type="entry name" value="POLYPRENYL_SYNTHASE_2"/>
    <property type="match status" value="1"/>
</dbReference>
<evidence type="ECO:0000313" key="7">
    <source>
        <dbReference type="EMBL" id="OGE26402.1"/>
    </source>
</evidence>
<dbReference type="AlphaFoldDB" id="A0A1F5JCW3"/>
<dbReference type="EMBL" id="MFCX01000011">
    <property type="protein sequence ID" value="OGE26402.1"/>
    <property type="molecule type" value="Genomic_DNA"/>
</dbReference>
<evidence type="ECO:0000256" key="1">
    <source>
        <dbReference type="ARBA" id="ARBA00001946"/>
    </source>
</evidence>
<dbReference type="InterPro" id="IPR008949">
    <property type="entry name" value="Isoprenoid_synthase_dom_sf"/>
</dbReference>
<evidence type="ECO:0008006" key="9">
    <source>
        <dbReference type="Google" id="ProtNLM"/>
    </source>
</evidence>
<dbReference type="InterPro" id="IPR033749">
    <property type="entry name" value="Polyprenyl_synt_CS"/>
</dbReference>
<sequence length="272" mass="30578">MEFSNYLKHSAKSLEKEIQKILNLWFQEAQKIDKSLIPPTRAFIEACKGGKKIRGTLIKLGYELVRRPKGAESGEILRVGAAYEIFHTAILVHDDIIDESPTRRDQKSLYKSVGMPQAITLADSAFFLATKIISESKFDIKIKHKALNLFLKTMIDTTTGQMLDITGNHKEITDKFKTARYTISGPLRIGAILGGANDKLLGLLERLGDDLGLVYQIRDDILDGEAKSVKKAKIQVLKYRAKAGKLIPEIAKDDRMVNLLEEMTSYLVQRTK</sequence>
<dbReference type="GO" id="GO:0004659">
    <property type="term" value="F:prenyltransferase activity"/>
    <property type="evidence" value="ECO:0007669"/>
    <property type="project" value="InterPro"/>
</dbReference>
<reference evidence="7 8" key="1">
    <citation type="journal article" date="2016" name="Nat. Commun.">
        <title>Thousands of microbial genomes shed light on interconnected biogeochemical processes in an aquifer system.</title>
        <authorList>
            <person name="Anantharaman K."/>
            <person name="Brown C.T."/>
            <person name="Hug L.A."/>
            <person name="Sharon I."/>
            <person name="Castelle C.J."/>
            <person name="Probst A.J."/>
            <person name="Thomas B.C."/>
            <person name="Singh A."/>
            <person name="Wilkins M.J."/>
            <person name="Karaoz U."/>
            <person name="Brodie E.L."/>
            <person name="Williams K.H."/>
            <person name="Hubbard S.S."/>
            <person name="Banfield J.F."/>
        </authorList>
    </citation>
    <scope>NUCLEOTIDE SEQUENCE [LARGE SCALE GENOMIC DNA]</scope>
</reference>
<gene>
    <name evidence="7" type="ORF">A3C26_01575</name>
</gene>
<dbReference type="SFLD" id="SFLDS00005">
    <property type="entry name" value="Isoprenoid_Synthase_Type_I"/>
    <property type="match status" value="1"/>
</dbReference>
<dbReference type="InterPro" id="IPR000092">
    <property type="entry name" value="Polyprenyl_synt"/>
</dbReference>
<comment type="similarity">
    <text evidence="2 6">Belongs to the FPP/GGPP synthase family.</text>
</comment>
<dbReference type="SUPFAM" id="SSF48576">
    <property type="entry name" value="Terpenoid synthases"/>
    <property type="match status" value="1"/>
</dbReference>
<comment type="cofactor">
    <cofactor evidence="1">
        <name>Mg(2+)</name>
        <dbReference type="ChEBI" id="CHEBI:18420"/>
    </cofactor>
</comment>
<organism evidence="7 8">
    <name type="scientific">Candidatus Daviesbacteria bacterium RIFCSPHIGHO2_02_FULL_39_12</name>
    <dbReference type="NCBI Taxonomy" id="1797770"/>
    <lineage>
        <taxon>Bacteria</taxon>
        <taxon>Candidatus Daviesiibacteriota</taxon>
    </lineage>
</organism>
<keyword evidence="5" id="KW-0460">Magnesium</keyword>
<evidence type="ECO:0000256" key="2">
    <source>
        <dbReference type="ARBA" id="ARBA00006706"/>
    </source>
</evidence>
<keyword evidence="3 6" id="KW-0808">Transferase</keyword>
<evidence type="ECO:0000256" key="5">
    <source>
        <dbReference type="ARBA" id="ARBA00022842"/>
    </source>
</evidence>
<evidence type="ECO:0000256" key="6">
    <source>
        <dbReference type="RuleBase" id="RU004466"/>
    </source>
</evidence>
<proteinExistence type="inferred from homology"/>
<comment type="caution">
    <text evidence="7">The sequence shown here is derived from an EMBL/GenBank/DDBJ whole genome shotgun (WGS) entry which is preliminary data.</text>
</comment>
<dbReference type="Pfam" id="PF00348">
    <property type="entry name" value="polyprenyl_synt"/>
    <property type="match status" value="1"/>
</dbReference>
<name>A0A1F5JCW3_9BACT</name>
<dbReference type="GO" id="GO:0008299">
    <property type="term" value="P:isoprenoid biosynthetic process"/>
    <property type="evidence" value="ECO:0007669"/>
    <property type="project" value="InterPro"/>
</dbReference>
<keyword evidence="4" id="KW-0479">Metal-binding</keyword>